<sequence>MVKIHNIQLQSQALSSVSGSSTQSVPSLIDETMIADEYDADRRYYDEQITYMSNALSTLLLGFRMSIRQTLTVPVVPPMALSPALPPQYWLQSPPPPSNPKEDEDATDLGS</sequence>
<keyword evidence="3" id="KW-1185">Reference proteome</keyword>
<dbReference type="Proteomes" id="UP000237105">
    <property type="component" value="Unassembled WGS sequence"/>
</dbReference>
<name>A0A2P5AWN7_PARAD</name>
<gene>
    <name evidence="2" type="ORF">PanWU01x14_293040</name>
</gene>
<proteinExistence type="predicted"/>
<evidence type="ECO:0000256" key="1">
    <source>
        <dbReference type="SAM" id="MobiDB-lite"/>
    </source>
</evidence>
<protein>
    <submittedName>
        <fullName evidence="2">Uncharacterized protein</fullName>
    </submittedName>
</protein>
<comment type="caution">
    <text evidence="2">The sequence shown here is derived from an EMBL/GenBank/DDBJ whole genome shotgun (WGS) entry which is preliminary data.</text>
</comment>
<feature type="region of interest" description="Disordered" evidence="1">
    <location>
        <begin position="86"/>
        <end position="111"/>
    </location>
</feature>
<evidence type="ECO:0000313" key="3">
    <source>
        <dbReference type="Proteomes" id="UP000237105"/>
    </source>
</evidence>
<feature type="compositionally biased region" description="Acidic residues" evidence="1">
    <location>
        <begin position="102"/>
        <end position="111"/>
    </location>
</feature>
<accession>A0A2P5AWN7</accession>
<evidence type="ECO:0000313" key="2">
    <source>
        <dbReference type="EMBL" id="PON40974.1"/>
    </source>
</evidence>
<dbReference type="AlphaFoldDB" id="A0A2P5AWN7"/>
<reference evidence="3" key="1">
    <citation type="submission" date="2016-06" db="EMBL/GenBank/DDBJ databases">
        <title>Parallel loss of symbiosis genes in relatives of nitrogen-fixing non-legume Parasponia.</title>
        <authorList>
            <person name="Van Velzen R."/>
            <person name="Holmer R."/>
            <person name="Bu F."/>
            <person name="Rutten L."/>
            <person name="Van Zeijl A."/>
            <person name="Liu W."/>
            <person name="Santuari L."/>
            <person name="Cao Q."/>
            <person name="Sharma T."/>
            <person name="Shen D."/>
            <person name="Roswanjaya Y."/>
            <person name="Wardhani T."/>
            <person name="Kalhor M.S."/>
            <person name="Jansen J."/>
            <person name="Van den Hoogen J."/>
            <person name="Gungor B."/>
            <person name="Hartog M."/>
            <person name="Hontelez J."/>
            <person name="Verver J."/>
            <person name="Yang W.-C."/>
            <person name="Schijlen E."/>
            <person name="Repin R."/>
            <person name="Schilthuizen M."/>
            <person name="Schranz E."/>
            <person name="Heidstra R."/>
            <person name="Miyata K."/>
            <person name="Fedorova E."/>
            <person name="Kohlen W."/>
            <person name="Bisseling T."/>
            <person name="Smit S."/>
            <person name="Geurts R."/>
        </authorList>
    </citation>
    <scope>NUCLEOTIDE SEQUENCE [LARGE SCALE GENOMIC DNA]</scope>
    <source>
        <strain evidence="3">cv. WU1-14</strain>
    </source>
</reference>
<organism evidence="2 3">
    <name type="scientific">Parasponia andersonii</name>
    <name type="common">Sponia andersonii</name>
    <dbReference type="NCBI Taxonomy" id="3476"/>
    <lineage>
        <taxon>Eukaryota</taxon>
        <taxon>Viridiplantae</taxon>
        <taxon>Streptophyta</taxon>
        <taxon>Embryophyta</taxon>
        <taxon>Tracheophyta</taxon>
        <taxon>Spermatophyta</taxon>
        <taxon>Magnoliopsida</taxon>
        <taxon>eudicotyledons</taxon>
        <taxon>Gunneridae</taxon>
        <taxon>Pentapetalae</taxon>
        <taxon>rosids</taxon>
        <taxon>fabids</taxon>
        <taxon>Rosales</taxon>
        <taxon>Cannabaceae</taxon>
        <taxon>Parasponia</taxon>
    </lineage>
</organism>
<dbReference type="EMBL" id="JXTB01000427">
    <property type="protein sequence ID" value="PON40974.1"/>
    <property type="molecule type" value="Genomic_DNA"/>
</dbReference>